<accession>A0AAE0EV89</accession>
<proteinExistence type="predicted"/>
<sequence>MVACPMDKGGQQVTVIVTTRMVATTVEIVRRLLLERPLPGSSLNSVISIIGDNPGEFVDMVNSFSTFLQMVGLHLSPSKCHYTSYVPYEGTPPEVRIRDHTGAVCLVPHRPNSVPLEYLGYLITVGDGDASSAAETWKHHNMKVYRKINKAMERFSKGSFKQTESVRILNSDVLSILQYFFAANWMAKRKAPRSGDGEADTTLAGIAHEIWHLVSKKLSCMLNTPRAAVFNKSTRLWFGVDNVEAIYYTAKLGNLLQALQSPSKYCSLTTIDTIGSMRATTGWNALRGGVHENKENRIPSVKKCRLYPEYIREAGEGLRSSSHSINVNPHWCKGKDCTLLNFIGSQTKGIQNKPSLQTFLGAHGHLTLGMVFMRE</sequence>
<dbReference type="EMBL" id="LGRX02033235">
    <property type="protein sequence ID" value="KAK3242108.1"/>
    <property type="molecule type" value="Genomic_DNA"/>
</dbReference>
<evidence type="ECO:0000313" key="1">
    <source>
        <dbReference type="EMBL" id="KAK3242108.1"/>
    </source>
</evidence>
<gene>
    <name evidence="1" type="ORF">CYMTET_48185</name>
</gene>
<evidence type="ECO:0000313" key="2">
    <source>
        <dbReference type="Proteomes" id="UP001190700"/>
    </source>
</evidence>
<reference evidence="1 2" key="1">
    <citation type="journal article" date="2015" name="Genome Biol. Evol.">
        <title>Comparative Genomics of a Bacterivorous Green Alga Reveals Evolutionary Causalities and Consequences of Phago-Mixotrophic Mode of Nutrition.</title>
        <authorList>
            <person name="Burns J.A."/>
            <person name="Paasch A."/>
            <person name="Narechania A."/>
            <person name="Kim E."/>
        </authorList>
    </citation>
    <scope>NUCLEOTIDE SEQUENCE [LARGE SCALE GENOMIC DNA]</scope>
    <source>
        <strain evidence="1 2">PLY_AMNH</strain>
    </source>
</reference>
<dbReference type="AlphaFoldDB" id="A0AAE0EV89"/>
<comment type="caution">
    <text evidence="1">The sequence shown here is derived from an EMBL/GenBank/DDBJ whole genome shotgun (WGS) entry which is preliminary data.</text>
</comment>
<name>A0AAE0EV89_9CHLO</name>
<keyword evidence="2" id="KW-1185">Reference proteome</keyword>
<protein>
    <submittedName>
        <fullName evidence="1">Uncharacterized protein</fullName>
    </submittedName>
</protein>
<dbReference type="Proteomes" id="UP001190700">
    <property type="component" value="Unassembled WGS sequence"/>
</dbReference>
<organism evidence="1 2">
    <name type="scientific">Cymbomonas tetramitiformis</name>
    <dbReference type="NCBI Taxonomy" id="36881"/>
    <lineage>
        <taxon>Eukaryota</taxon>
        <taxon>Viridiplantae</taxon>
        <taxon>Chlorophyta</taxon>
        <taxon>Pyramimonadophyceae</taxon>
        <taxon>Pyramimonadales</taxon>
        <taxon>Pyramimonadaceae</taxon>
        <taxon>Cymbomonas</taxon>
    </lineage>
</organism>